<keyword evidence="4 6" id="KW-1133">Transmembrane helix</keyword>
<feature type="transmembrane region" description="Helical" evidence="6">
    <location>
        <begin position="38"/>
        <end position="58"/>
    </location>
</feature>
<accession>A0A7W9S1A3</accession>
<evidence type="ECO:0000256" key="3">
    <source>
        <dbReference type="ARBA" id="ARBA00022692"/>
    </source>
</evidence>
<name>A0A7W9S1A3_9HYPH</name>
<dbReference type="AlphaFoldDB" id="A0A7W9S1A3"/>
<feature type="transmembrane region" description="Helical" evidence="6">
    <location>
        <begin position="64"/>
        <end position="84"/>
    </location>
</feature>
<proteinExistence type="predicted"/>
<evidence type="ECO:0000256" key="2">
    <source>
        <dbReference type="ARBA" id="ARBA00022475"/>
    </source>
</evidence>
<dbReference type="PANTHER" id="PTHR30086:SF20">
    <property type="entry name" value="ARGININE EXPORTER PROTEIN ARGO-RELATED"/>
    <property type="match status" value="1"/>
</dbReference>
<comment type="caution">
    <text evidence="7">The sequence shown here is derived from an EMBL/GenBank/DDBJ whole genome shotgun (WGS) entry which is preliminary data.</text>
</comment>
<keyword evidence="8" id="KW-1185">Reference proteome</keyword>
<evidence type="ECO:0000313" key="7">
    <source>
        <dbReference type="EMBL" id="MBB6012277.1"/>
    </source>
</evidence>
<keyword evidence="2" id="KW-1003">Cell membrane</keyword>
<feature type="transmembrane region" description="Helical" evidence="6">
    <location>
        <begin position="132"/>
        <end position="152"/>
    </location>
</feature>
<feature type="transmembrane region" description="Helical" evidence="6">
    <location>
        <begin position="164"/>
        <end position="185"/>
    </location>
</feature>
<feature type="transmembrane region" description="Helical" evidence="6">
    <location>
        <begin position="105"/>
        <end position="126"/>
    </location>
</feature>
<comment type="subcellular location">
    <subcellularLocation>
        <location evidence="1">Cell membrane</location>
        <topology evidence="1">Multi-pass membrane protein</topology>
    </subcellularLocation>
</comment>
<organism evidence="7 8">
    <name type="scientific">Aquamicrobium lusatiense</name>
    <dbReference type="NCBI Taxonomy" id="89772"/>
    <lineage>
        <taxon>Bacteria</taxon>
        <taxon>Pseudomonadati</taxon>
        <taxon>Pseudomonadota</taxon>
        <taxon>Alphaproteobacteria</taxon>
        <taxon>Hyphomicrobiales</taxon>
        <taxon>Phyllobacteriaceae</taxon>
        <taxon>Aquamicrobium</taxon>
    </lineage>
</organism>
<dbReference type="PANTHER" id="PTHR30086">
    <property type="entry name" value="ARGININE EXPORTER PROTEIN ARGO"/>
    <property type="match status" value="1"/>
</dbReference>
<keyword evidence="5 6" id="KW-0472">Membrane</keyword>
<dbReference type="Proteomes" id="UP000533306">
    <property type="component" value="Unassembled WGS sequence"/>
</dbReference>
<dbReference type="GO" id="GO:0005886">
    <property type="term" value="C:plasma membrane"/>
    <property type="evidence" value="ECO:0007669"/>
    <property type="project" value="UniProtKB-SubCell"/>
</dbReference>
<evidence type="ECO:0000313" key="8">
    <source>
        <dbReference type="Proteomes" id="UP000533306"/>
    </source>
</evidence>
<reference evidence="7 8" key="1">
    <citation type="submission" date="2020-08" db="EMBL/GenBank/DDBJ databases">
        <title>Genomic Encyclopedia of Type Strains, Phase IV (KMG-IV): sequencing the most valuable type-strain genomes for metagenomic binning, comparative biology and taxonomic classification.</title>
        <authorList>
            <person name="Goeker M."/>
        </authorList>
    </citation>
    <scope>NUCLEOTIDE SEQUENCE [LARGE SCALE GENOMIC DNA]</scope>
    <source>
        <strain evidence="7 8">DSM 11099</strain>
    </source>
</reference>
<evidence type="ECO:0000256" key="6">
    <source>
        <dbReference type="SAM" id="Phobius"/>
    </source>
</evidence>
<evidence type="ECO:0000256" key="4">
    <source>
        <dbReference type="ARBA" id="ARBA00022989"/>
    </source>
</evidence>
<protein>
    <submittedName>
        <fullName evidence="7">Threonine/homoserine/homoserine lactone efflux protein</fullName>
    </submittedName>
</protein>
<dbReference type="GO" id="GO:0015171">
    <property type="term" value="F:amino acid transmembrane transporter activity"/>
    <property type="evidence" value="ECO:0007669"/>
    <property type="project" value="TreeGrafter"/>
</dbReference>
<feature type="transmembrane region" description="Helical" evidence="6">
    <location>
        <begin position="6"/>
        <end position="26"/>
    </location>
</feature>
<keyword evidence="3 6" id="KW-0812">Transmembrane</keyword>
<dbReference type="RefSeq" id="WP_183828407.1">
    <property type="nucleotide sequence ID" value="NZ_JACHEU010000001.1"/>
</dbReference>
<evidence type="ECO:0000256" key="5">
    <source>
        <dbReference type="ARBA" id="ARBA00023136"/>
    </source>
</evidence>
<dbReference type="InterPro" id="IPR001123">
    <property type="entry name" value="LeuE-type"/>
</dbReference>
<sequence length="186" mass="19303">MSFVSFVIAAIMVLITPGPTNTILAASGAAMGWRRAMVLPVAEAAGYLVAVTAYLLLVQSFADVAAAMPVMKGIAAVWLLFSAWKLWNQPVNAIATERSAALLRVFMTTLLNPKAMLVGALLIPAMSPELRSGAVASFLCLSLIAGAVWTVCGSSLPKAVRPHAYRLAAVVIGLFSLMAASSAIAG</sequence>
<dbReference type="EMBL" id="JACHEU010000001">
    <property type="protein sequence ID" value="MBB6012277.1"/>
    <property type="molecule type" value="Genomic_DNA"/>
</dbReference>
<evidence type="ECO:0000256" key="1">
    <source>
        <dbReference type="ARBA" id="ARBA00004651"/>
    </source>
</evidence>
<gene>
    <name evidence="7" type="ORF">HNR59_001622</name>
</gene>